<keyword evidence="10" id="KW-1003">Cell membrane</keyword>
<dbReference type="Proteomes" id="UP000176786">
    <property type="component" value="Unassembled WGS sequence"/>
</dbReference>
<keyword evidence="5 10" id="KW-0653">Protein transport</keyword>
<dbReference type="InterPro" id="IPR030659">
    <property type="entry name" value="SecY_CS"/>
</dbReference>
<evidence type="ECO:0000256" key="13">
    <source>
        <dbReference type="RuleBase" id="RU004349"/>
    </source>
</evidence>
<keyword evidence="7 10" id="KW-0811">Translocation</keyword>
<feature type="transmembrane region" description="Helical" evidence="10">
    <location>
        <begin position="209"/>
        <end position="228"/>
    </location>
</feature>
<evidence type="ECO:0000256" key="12">
    <source>
        <dbReference type="RuleBase" id="RU003484"/>
    </source>
</evidence>
<evidence type="ECO:0000313" key="15">
    <source>
        <dbReference type="Proteomes" id="UP000176786"/>
    </source>
</evidence>
<dbReference type="InterPro" id="IPR023201">
    <property type="entry name" value="SecY_dom_sf"/>
</dbReference>
<feature type="transmembrane region" description="Helical" evidence="10">
    <location>
        <begin position="176"/>
        <end position="197"/>
    </location>
</feature>
<evidence type="ECO:0000256" key="9">
    <source>
        <dbReference type="ARBA" id="ARBA00039733"/>
    </source>
</evidence>
<dbReference type="Pfam" id="PF00344">
    <property type="entry name" value="SecY"/>
    <property type="match status" value="1"/>
</dbReference>
<comment type="caution">
    <text evidence="10">Lacks conserved residue(s) required for the propagation of feature annotation.</text>
</comment>
<dbReference type="Gene3D" id="1.10.3370.10">
    <property type="entry name" value="SecY subunit domain"/>
    <property type="match status" value="1"/>
</dbReference>
<protein>
    <recommendedName>
        <fullName evidence="9 10">Protein translocase subunit SecY</fullName>
    </recommendedName>
</protein>
<dbReference type="SUPFAM" id="SSF103491">
    <property type="entry name" value="Preprotein translocase SecY subunit"/>
    <property type="match status" value="1"/>
</dbReference>
<dbReference type="GO" id="GO:0043952">
    <property type="term" value="P:protein transport by the Sec complex"/>
    <property type="evidence" value="ECO:0007669"/>
    <property type="project" value="UniProtKB-UniRule"/>
</dbReference>
<feature type="transmembrane region" description="Helical" evidence="10">
    <location>
        <begin position="111"/>
        <end position="131"/>
    </location>
</feature>
<comment type="subcellular location">
    <subcellularLocation>
        <location evidence="10">Cell membrane</location>
        <topology evidence="10">Multi-pass membrane protein</topology>
    </subcellularLocation>
    <subcellularLocation>
        <location evidence="1 12">Membrane</location>
        <topology evidence="1 12">Multi-pass membrane protein</topology>
    </subcellularLocation>
</comment>
<dbReference type="PRINTS" id="PR00303">
    <property type="entry name" value="SECYTRNLCASE"/>
</dbReference>
<evidence type="ECO:0000256" key="10">
    <source>
        <dbReference type="HAMAP-Rule" id="MF_01465"/>
    </source>
</evidence>
<feature type="transmembrane region" description="Helical" evidence="10">
    <location>
        <begin position="151"/>
        <end position="169"/>
    </location>
</feature>
<comment type="function">
    <text evidence="10 11">The central subunit of the protein translocation channel SecYEG. Consists of two halves formed by TMs 1-5 and 6-10. These two domains form a lateral gate at the front which open onto the bilayer between TMs 2 and 7, and are clamped together by SecE at the back. The channel is closed by both a pore ring composed of hydrophobic SecY resides and a short helix (helix 2A) on the extracellular side of the membrane which forms a plug. The plug probably moves laterally to allow the channel to open. The ring and the pore may move independently.</text>
</comment>
<dbReference type="HAMAP" id="MF_01465">
    <property type="entry name" value="SecY"/>
    <property type="match status" value="1"/>
</dbReference>
<dbReference type="GO" id="GO:0006605">
    <property type="term" value="P:protein targeting"/>
    <property type="evidence" value="ECO:0007669"/>
    <property type="project" value="UniProtKB-UniRule"/>
</dbReference>
<comment type="similarity">
    <text evidence="2 10 13">Belongs to the SecY/SEC61-alpha family.</text>
</comment>
<dbReference type="GO" id="GO:0005886">
    <property type="term" value="C:plasma membrane"/>
    <property type="evidence" value="ECO:0007669"/>
    <property type="project" value="UniProtKB-SubCell"/>
</dbReference>
<evidence type="ECO:0000256" key="7">
    <source>
        <dbReference type="ARBA" id="ARBA00023010"/>
    </source>
</evidence>
<evidence type="ECO:0000256" key="5">
    <source>
        <dbReference type="ARBA" id="ARBA00022927"/>
    </source>
</evidence>
<dbReference type="PROSITE" id="PS00756">
    <property type="entry name" value="SECY_2"/>
    <property type="match status" value="1"/>
</dbReference>
<keyword evidence="8 10" id="KW-0472">Membrane</keyword>
<evidence type="ECO:0000313" key="14">
    <source>
        <dbReference type="EMBL" id="OGE85098.1"/>
    </source>
</evidence>
<dbReference type="InterPro" id="IPR026593">
    <property type="entry name" value="SecY"/>
</dbReference>
<organism evidence="14 15">
    <name type="scientific">Candidatus Doudnabacteria bacterium RIFCSPHIGHO2_02_FULL_46_11</name>
    <dbReference type="NCBI Taxonomy" id="1817832"/>
    <lineage>
        <taxon>Bacteria</taxon>
        <taxon>Candidatus Doudnaibacteriota</taxon>
    </lineage>
</organism>
<dbReference type="FunFam" id="1.10.3370.10:FF:000001">
    <property type="entry name" value="Preprotein translocase subunit SecY"/>
    <property type="match status" value="1"/>
</dbReference>
<feature type="transmembrane region" description="Helical" evidence="10">
    <location>
        <begin position="309"/>
        <end position="331"/>
    </location>
</feature>
<dbReference type="EMBL" id="MFES01000027">
    <property type="protein sequence ID" value="OGE85098.1"/>
    <property type="molecule type" value="Genomic_DNA"/>
</dbReference>
<comment type="caution">
    <text evidence="14">The sequence shown here is derived from an EMBL/GenBank/DDBJ whole genome shotgun (WGS) entry which is preliminary data.</text>
</comment>
<evidence type="ECO:0000256" key="4">
    <source>
        <dbReference type="ARBA" id="ARBA00022692"/>
    </source>
</evidence>
<dbReference type="GO" id="GO:0065002">
    <property type="term" value="P:intracellular protein transmembrane transport"/>
    <property type="evidence" value="ECO:0007669"/>
    <property type="project" value="UniProtKB-UniRule"/>
</dbReference>
<feature type="transmembrane region" description="Helical" evidence="10">
    <location>
        <begin position="266"/>
        <end position="289"/>
    </location>
</feature>
<accession>A0A1F5P5A1</accession>
<feature type="transmembrane region" description="Helical" evidence="10">
    <location>
        <begin position="68"/>
        <end position="90"/>
    </location>
</feature>
<name>A0A1F5P5A1_9BACT</name>
<keyword evidence="3 10" id="KW-0813">Transport</keyword>
<dbReference type="STRING" id="1817832.A3J48_02900"/>
<evidence type="ECO:0000256" key="8">
    <source>
        <dbReference type="ARBA" id="ARBA00023136"/>
    </source>
</evidence>
<feature type="transmembrane region" description="Helical" evidence="10">
    <location>
        <begin position="363"/>
        <end position="385"/>
    </location>
</feature>
<evidence type="ECO:0000256" key="2">
    <source>
        <dbReference type="ARBA" id="ARBA00005751"/>
    </source>
</evidence>
<dbReference type="InterPro" id="IPR002208">
    <property type="entry name" value="SecY/SEC61-alpha"/>
</dbReference>
<gene>
    <name evidence="10" type="primary">secY</name>
    <name evidence="14" type="ORF">A3J48_02900</name>
</gene>
<reference evidence="14 15" key="1">
    <citation type="journal article" date="2016" name="Nat. Commun.">
        <title>Thousands of microbial genomes shed light on interconnected biogeochemical processes in an aquifer system.</title>
        <authorList>
            <person name="Anantharaman K."/>
            <person name="Brown C.T."/>
            <person name="Hug L.A."/>
            <person name="Sharon I."/>
            <person name="Castelle C.J."/>
            <person name="Probst A.J."/>
            <person name="Thomas B.C."/>
            <person name="Singh A."/>
            <person name="Wilkins M.J."/>
            <person name="Karaoz U."/>
            <person name="Brodie E.L."/>
            <person name="Williams K.H."/>
            <person name="Hubbard S.S."/>
            <person name="Banfield J.F."/>
        </authorList>
    </citation>
    <scope>NUCLEOTIDE SEQUENCE [LARGE SCALE GENOMIC DNA]</scope>
</reference>
<sequence>MQLSKVWKLKDLRNNVLIILGVLALTRVLAHVPIPALGLADVRQFFAGNQLFGLLNIFSGGGLANLSIAMLGVGPYITASIIIQLLVVIVPSLQELQREGGEAGRAKINRYMMFLTVPLAILQSYATITLLSRGGVQSGITNFPTFTPFQWIVTIGSITAATMLLVWMGELITKRGLGNGVSLIIFAGIVASLPQFVQQFIATYDPSQLSRIAAFLVIGLVVISGIVFTNEAQRNIPVSYAKRVRGNKMYGGVSTHLPLRLLQAGVIPIIFAISILLFPPLVANFFINARTEWLANFADSINRIFQNNTFYTSLYFLLVVVFTYFYTAVVFNPDEISENIQKGGGFVPGLRPGRQTADYLYKILNRITTAGAIILGIIAVLPFLMQGAFDTQVLTIGGTSLLIVVAVAVETMKQIEAQLVMREYEGL</sequence>
<evidence type="ECO:0000256" key="3">
    <source>
        <dbReference type="ARBA" id="ARBA00022448"/>
    </source>
</evidence>
<dbReference type="PROSITE" id="PS00755">
    <property type="entry name" value="SECY_1"/>
    <property type="match status" value="1"/>
</dbReference>
<evidence type="ECO:0000256" key="11">
    <source>
        <dbReference type="RuleBase" id="RU000537"/>
    </source>
</evidence>
<comment type="subunit">
    <text evidence="10">Component of the Sec protein translocase complex. Heterotrimer consisting of SecY, SecE and SecG subunits. The heterotrimers can form oligomers, although 1 heterotrimer is thought to be able to translocate proteins. Interacts with the ribosome. Interacts with SecDF, and other proteins may be involved. Interacts with SecA.</text>
</comment>
<dbReference type="AlphaFoldDB" id="A0A1F5P5A1"/>
<proteinExistence type="inferred from homology"/>
<keyword evidence="4 10" id="KW-0812">Transmembrane</keyword>
<evidence type="ECO:0000256" key="6">
    <source>
        <dbReference type="ARBA" id="ARBA00022989"/>
    </source>
</evidence>
<dbReference type="PIRSF" id="PIRSF004557">
    <property type="entry name" value="SecY"/>
    <property type="match status" value="1"/>
</dbReference>
<dbReference type="PANTHER" id="PTHR10906">
    <property type="entry name" value="SECY/SEC61-ALPHA FAMILY MEMBER"/>
    <property type="match status" value="1"/>
</dbReference>
<keyword evidence="6 10" id="KW-1133">Transmembrane helix</keyword>
<evidence type="ECO:0000256" key="1">
    <source>
        <dbReference type="ARBA" id="ARBA00004141"/>
    </source>
</evidence>
<dbReference type="NCBIfam" id="TIGR00967">
    <property type="entry name" value="3a0501s007"/>
    <property type="match status" value="1"/>
</dbReference>
<feature type="transmembrane region" description="Helical" evidence="10">
    <location>
        <begin position="391"/>
        <end position="412"/>
    </location>
</feature>